<evidence type="ECO:0000256" key="5">
    <source>
        <dbReference type="ARBA" id="ARBA00022801"/>
    </source>
</evidence>
<dbReference type="GO" id="GO:0010971">
    <property type="term" value="P:positive regulation of G2/M transition of mitotic cell cycle"/>
    <property type="evidence" value="ECO:0007669"/>
    <property type="project" value="TreeGrafter"/>
</dbReference>
<dbReference type="Pfam" id="PF00581">
    <property type="entry name" value="Rhodanese"/>
    <property type="match status" value="1"/>
</dbReference>
<dbReference type="InParanoid" id="A0A286UV09"/>
<feature type="region of interest" description="Disordered" evidence="11">
    <location>
        <begin position="288"/>
        <end position="321"/>
    </location>
</feature>
<dbReference type="GO" id="GO:0051301">
    <property type="term" value="P:cell division"/>
    <property type="evidence" value="ECO:0007669"/>
    <property type="project" value="UniProtKB-UniRule"/>
</dbReference>
<name>A0A286UV09_9AGAM</name>
<evidence type="ECO:0000256" key="10">
    <source>
        <dbReference type="RuleBase" id="RU368028"/>
    </source>
</evidence>
<feature type="region of interest" description="Disordered" evidence="11">
    <location>
        <begin position="625"/>
        <end position="667"/>
    </location>
</feature>
<evidence type="ECO:0000256" key="7">
    <source>
        <dbReference type="ARBA" id="ARBA00023306"/>
    </source>
</evidence>
<keyword evidence="4 10" id="KW-0498">Mitosis</keyword>
<feature type="compositionally biased region" description="Polar residues" evidence="11">
    <location>
        <begin position="635"/>
        <end position="644"/>
    </location>
</feature>
<evidence type="ECO:0000256" key="3">
    <source>
        <dbReference type="ARBA" id="ARBA00022618"/>
    </source>
</evidence>
<dbReference type="Proteomes" id="UP000217199">
    <property type="component" value="Unassembled WGS sequence"/>
</dbReference>
<keyword evidence="3 10" id="KW-0132">Cell division</keyword>
<keyword evidence="14" id="KW-1185">Reference proteome</keyword>
<feature type="domain" description="Rhodanese" evidence="12">
    <location>
        <begin position="479"/>
        <end position="590"/>
    </location>
</feature>
<feature type="region of interest" description="Disordered" evidence="11">
    <location>
        <begin position="1"/>
        <end position="26"/>
    </location>
</feature>
<dbReference type="InterPro" id="IPR036873">
    <property type="entry name" value="Rhodanese-like_dom_sf"/>
</dbReference>
<evidence type="ECO:0000256" key="4">
    <source>
        <dbReference type="ARBA" id="ARBA00022776"/>
    </source>
</evidence>
<dbReference type="PANTHER" id="PTHR10828:SF17">
    <property type="entry name" value="PROTEIN-TYROSINE-PHOSPHATASE"/>
    <property type="match status" value="1"/>
</dbReference>
<dbReference type="GO" id="GO:0005634">
    <property type="term" value="C:nucleus"/>
    <property type="evidence" value="ECO:0007669"/>
    <property type="project" value="TreeGrafter"/>
</dbReference>
<evidence type="ECO:0000313" key="14">
    <source>
        <dbReference type="Proteomes" id="UP000217199"/>
    </source>
</evidence>
<dbReference type="SMART" id="SM00450">
    <property type="entry name" value="RHOD"/>
    <property type="match status" value="1"/>
</dbReference>
<dbReference type="InterPro" id="IPR000751">
    <property type="entry name" value="MPI_Phosphatase"/>
</dbReference>
<keyword evidence="5 10" id="KW-0378">Hydrolase</keyword>
<dbReference type="PANTHER" id="PTHR10828">
    <property type="entry name" value="M-PHASE INDUCER PHOSPHATASE DUAL SPECIFICITY PHOSPHATASE CDC25"/>
    <property type="match status" value="1"/>
</dbReference>
<evidence type="ECO:0000259" key="12">
    <source>
        <dbReference type="PROSITE" id="PS50206"/>
    </source>
</evidence>
<dbReference type="AlphaFoldDB" id="A0A286UV09"/>
<accession>A0A286UV09</accession>
<dbReference type="Gene3D" id="3.40.250.10">
    <property type="entry name" value="Rhodanese-like domain"/>
    <property type="match status" value="1"/>
</dbReference>
<comment type="catalytic activity">
    <reaction evidence="8 10">
        <text>O-phospho-L-tyrosyl-[protein] + H2O = L-tyrosyl-[protein] + phosphate</text>
        <dbReference type="Rhea" id="RHEA:10684"/>
        <dbReference type="Rhea" id="RHEA-COMP:10136"/>
        <dbReference type="Rhea" id="RHEA-COMP:20101"/>
        <dbReference type="ChEBI" id="CHEBI:15377"/>
        <dbReference type="ChEBI" id="CHEBI:43474"/>
        <dbReference type="ChEBI" id="CHEBI:46858"/>
        <dbReference type="ChEBI" id="CHEBI:61978"/>
        <dbReference type="EC" id="3.1.3.48"/>
    </reaction>
</comment>
<dbReference type="GO" id="GO:0000086">
    <property type="term" value="P:G2/M transition of mitotic cell cycle"/>
    <property type="evidence" value="ECO:0007669"/>
    <property type="project" value="TreeGrafter"/>
</dbReference>
<reference evidence="13 14" key="1">
    <citation type="journal article" date="2017" name="Mol. Ecol.">
        <title>Comparative and population genomic landscape of Phellinus noxius: A hypervariable fungus causing root rot in trees.</title>
        <authorList>
            <person name="Chung C.L."/>
            <person name="Lee T.J."/>
            <person name="Akiba M."/>
            <person name="Lee H.H."/>
            <person name="Kuo T.H."/>
            <person name="Liu D."/>
            <person name="Ke H.M."/>
            <person name="Yokoi T."/>
            <person name="Roa M.B."/>
            <person name="Lu M.J."/>
            <person name="Chang Y.Y."/>
            <person name="Ann P.J."/>
            <person name="Tsai J.N."/>
            <person name="Chen C.Y."/>
            <person name="Tzean S.S."/>
            <person name="Ota Y."/>
            <person name="Hattori T."/>
            <person name="Sahashi N."/>
            <person name="Liou R.F."/>
            <person name="Kikuchi T."/>
            <person name="Tsai I.J."/>
        </authorList>
    </citation>
    <scope>NUCLEOTIDE SEQUENCE [LARGE SCALE GENOMIC DNA]</scope>
    <source>
        <strain evidence="13 14">FFPRI411160</strain>
    </source>
</reference>
<dbReference type="PRINTS" id="PR00716">
    <property type="entry name" value="MPIPHPHTASE"/>
</dbReference>
<dbReference type="GO" id="GO:0004725">
    <property type="term" value="F:protein tyrosine phosphatase activity"/>
    <property type="evidence" value="ECO:0007669"/>
    <property type="project" value="UniProtKB-UniRule"/>
</dbReference>
<dbReference type="SUPFAM" id="SSF52821">
    <property type="entry name" value="Rhodanese/Cell cycle control phosphatase"/>
    <property type="match status" value="1"/>
</dbReference>
<feature type="compositionally biased region" description="Low complexity" evidence="11">
    <location>
        <begin position="654"/>
        <end position="665"/>
    </location>
</feature>
<dbReference type="EC" id="3.1.3.48" evidence="2 10"/>
<sequence length="754" mass="82651">MSSYFPLSHSFLQPPAAPSRKPSQRLMRPENELDDFLSSELEISFASTMSLNSPPGSPERNIFEEPQLAPVGVTSPVMMDISPAPPKVFTAQSSGEKKFRPRASTFSRIFGRDVSNNEASSPTILSVSSVKTTKGLQRSALPTEWIKSTSEEEFPPEIYDAADSFSDAMEIDDCILPPSLTQPNLDDLTVKLAPPADMEGFSEIFFDSMSPPRASSPPRRPLKRRSLSPEGSPKPASGHKSRHSGEADFLLQPAFEEMSSPAQSSPSAHVMERFASAGGSLFGRGTKPLPALGIQGPSGLGTKRPRRPAISSLGTLEGQSKQALSFMDPKLEKENRFLELAAPRRAFSATAPVPAPSSPTDNEFDVPDFSSPAAHAFAKRQTLRTLRRRDGTDDFRSNNKIRQRELNPVVQSPLRKATIPADVVESPSARWLKGTGIPGFGDNEAHGKVLPCEKVSEDGLMRISVRTLNELIAGKYNSKIASYKVIDCRFDYEYQGGHIKGAVNINTTAEIEEFLLGEDAVKPAPTCGGDPQKKNILIFHCEFSAKRAPTFAKHLRAKDRAMNNHVYPRIHYPEIYILKGGYNQYFNESAFYSEPRGYVQMDDPQYARDRRQDLDQFRTKSRFGRTRSYAYGENNKGSSSQQVSHAPYPQHQRNTTSSGGNTTSSLFPAVRAKRSGTTGEAAASVIPSYLSTLDEDSNIGMTSDDSVVIEGLDKSPCPPPMAKKLGLLGVPMLGARRNGASRPLQRAQTFAQVR</sequence>
<evidence type="ECO:0000313" key="13">
    <source>
        <dbReference type="EMBL" id="PAV23285.1"/>
    </source>
</evidence>
<dbReference type="CDD" id="cd01530">
    <property type="entry name" value="Cdc25"/>
    <property type="match status" value="1"/>
</dbReference>
<evidence type="ECO:0000256" key="6">
    <source>
        <dbReference type="ARBA" id="ARBA00022912"/>
    </source>
</evidence>
<organism evidence="13 14">
    <name type="scientific">Pyrrhoderma noxium</name>
    <dbReference type="NCBI Taxonomy" id="2282107"/>
    <lineage>
        <taxon>Eukaryota</taxon>
        <taxon>Fungi</taxon>
        <taxon>Dikarya</taxon>
        <taxon>Basidiomycota</taxon>
        <taxon>Agaricomycotina</taxon>
        <taxon>Agaricomycetes</taxon>
        <taxon>Hymenochaetales</taxon>
        <taxon>Hymenochaetaceae</taxon>
        <taxon>Pyrrhoderma</taxon>
    </lineage>
</organism>
<protein>
    <recommendedName>
        <fullName evidence="9 10">M-phase inducer phosphatase</fullName>
        <ecNumber evidence="2 10">3.1.3.48</ecNumber>
    </recommendedName>
</protein>
<evidence type="ECO:0000256" key="11">
    <source>
        <dbReference type="SAM" id="MobiDB-lite"/>
    </source>
</evidence>
<feature type="region of interest" description="Disordered" evidence="11">
    <location>
        <begin position="203"/>
        <end position="271"/>
    </location>
</feature>
<feature type="compositionally biased region" description="Polar residues" evidence="11">
    <location>
        <begin position="312"/>
        <end position="321"/>
    </location>
</feature>
<evidence type="ECO:0000256" key="2">
    <source>
        <dbReference type="ARBA" id="ARBA00013064"/>
    </source>
</evidence>
<gene>
    <name evidence="13" type="ORF">PNOK_0035300</name>
</gene>
<dbReference type="InterPro" id="IPR001763">
    <property type="entry name" value="Rhodanese-like_dom"/>
</dbReference>
<keyword evidence="6 10" id="KW-0904">Protein phosphatase</keyword>
<dbReference type="EMBL" id="NBII01000001">
    <property type="protein sequence ID" value="PAV23285.1"/>
    <property type="molecule type" value="Genomic_DNA"/>
</dbReference>
<comment type="similarity">
    <text evidence="1 10">Belongs to the MPI phosphatase family.</text>
</comment>
<dbReference type="OrthoDB" id="26523at2759"/>
<comment type="caution">
    <text evidence="13">The sequence shown here is derived from an EMBL/GenBank/DDBJ whole genome shotgun (WGS) entry which is preliminary data.</text>
</comment>
<evidence type="ECO:0000256" key="9">
    <source>
        <dbReference type="ARBA" id="ARBA00067190"/>
    </source>
</evidence>
<evidence type="ECO:0000256" key="1">
    <source>
        <dbReference type="ARBA" id="ARBA00011065"/>
    </source>
</evidence>
<evidence type="ECO:0000256" key="8">
    <source>
        <dbReference type="ARBA" id="ARBA00051722"/>
    </source>
</evidence>
<dbReference type="STRING" id="2282107.A0A286UV09"/>
<keyword evidence="7 10" id="KW-0131">Cell cycle</keyword>
<dbReference type="GO" id="GO:0005737">
    <property type="term" value="C:cytoplasm"/>
    <property type="evidence" value="ECO:0007669"/>
    <property type="project" value="TreeGrafter"/>
</dbReference>
<comment type="function">
    <text evidence="10">Tyrosine protein phosphatase which functions as a dosage-dependent inducer of mitotic progression.</text>
</comment>
<dbReference type="FunFam" id="3.40.250.10:FF:000021">
    <property type="entry name" value="M-phase inducer phosphatase cdc-25.2"/>
    <property type="match status" value="1"/>
</dbReference>
<dbReference type="PROSITE" id="PS50206">
    <property type="entry name" value="RHODANESE_3"/>
    <property type="match status" value="1"/>
</dbReference>
<dbReference type="GO" id="GO:0110032">
    <property type="term" value="P:positive regulation of G2/MI transition of meiotic cell cycle"/>
    <property type="evidence" value="ECO:0007669"/>
    <property type="project" value="TreeGrafter"/>
</dbReference>
<proteinExistence type="inferred from homology"/>